<evidence type="ECO:0000313" key="3">
    <source>
        <dbReference type="Proteomes" id="UP000005237"/>
    </source>
</evidence>
<keyword evidence="3" id="KW-1185">Reference proteome</keyword>
<reference evidence="3" key="1">
    <citation type="submission" date="2010-08" db="EMBL/GenBank/DDBJ databases">
        <authorList>
            <consortium name="Caenorhabditis japonica Sequencing Consortium"/>
            <person name="Wilson R.K."/>
        </authorList>
    </citation>
    <scope>NUCLEOTIDE SEQUENCE [LARGE SCALE GENOMIC DNA]</scope>
    <source>
        <strain evidence="3">DF5081</strain>
    </source>
</reference>
<dbReference type="AlphaFoldDB" id="A0A8R1I8P5"/>
<evidence type="ECO:0000313" key="2">
    <source>
        <dbReference type="EnsemblMetazoa" id="CJA20052.1"/>
    </source>
</evidence>
<dbReference type="Proteomes" id="UP000005237">
    <property type="component" value="Unassembled WGS sequence"/>
</dbReference>
<feature type="chain" id="PRO_5035779323" evidence="1">
    <location>
        <begin position="19"/>
        <end position="222"/>
    </location>
</feature>
<feature type="signal peptide" evidence="1">
    <location>
        <begin position="1"/>
        <end position="18"/>
    </location>
</feature>
<keyword evidence="1" id="KW-0732">Signal</keyword>
<proteinExistence type="predicted"/>
<accession>A0A8R1I8P5</accession>
<organism evidence="2 3">
    <name type="scientific">Caenorhabditis japonica</name>
    <dbReference type="NCBI Taxonomy" id="281687"/>
    <lineage>
        <taxon>Eukaryota</taxon>
        <taxon>Metazoa</taxon>
        <taxon>Ecdysozoa</taxon>
        <taxon>Nematoda</taxon>
        <taxon>Chromadorea</taxon>
        <taxon>Rhabditida</taxon>
        <taxon>Rhabditina</taxon>
        <taxon>Rhabditomorpha</taxon>
        <taxon>Rhabditoidea</taxon>
        <taxon>Rhabditidae</taxon>
        <taxon>Peloderinae</taxon>
        <taxon>Caenorhabditis</taxon>
    </lineage>
</organism>
<protein>
    <submittedName>
        <fullName evidence="2">Uncharacterized protein</fullName>
    </submittedName>
</protein>
<name>A0A8R1I8P5_CAEJA</name>
<reference evidence="2" key="2">
    <citation type="submission" date="2022-06" db="UniProtKB">
        <authorList>
            <consortium name="EnsemblMetazoa"/>
        </authorList>
    </citation>
    <scope>IDENTIFICATION</scope>
    <source>
        <strain evidence="2">DF5081</strain>
    </source>
</reference>
<evidence type="ECO:0000256" key="1">
    <source>
        <dbReference type="SAM" id="SignalP"/>
    </source>
</evidence>
<sequence>MNSFIFLPIFASFLTIYANNTVPNELRQEFQEIAAGRLEYLLKHELTPEPFLTMSILLTDCQIAAGLPKIFNGWKQSILEEETCGTPTIRKWCAEKPGRAGMMTIRGNAVSSKNRTALVNFRCHFMSESRDHHHGSKSQKHVIEKSINFLVVLSIVGMAYCWYVRCSRPKPLHPSKILSLDAKNESDSFENITFNSTLNRSRVSLKNRSTYSENAKKFRIIV</sequence>
<dbReference type="EnsemblMetazoa" id="CJA20052.1">
    <property type="protein sequence ID" value="CJA20052.1"/>
    <property type="gene ID" value="WBGene00175623"/>
</dbReference>